<protein>
    <submittedName>
        <fullName evidence="2">Mitochondrial ribosomal protein MRP51, fungi</fullName>
    </submittedName>
</protein>
<dbReference type="PANTHER" id="PTHR28058">
    <property type="entry name" value="37S RIBOSOMAL PROTEIN MRP51, MITOCHONDRIAL"/>
    <property type="match status" value="1"/>
</dbReference>
<evidence type="ECO:0000256" key="1">
    <source>
        <dbReference type="SAM" id="MobiDB-lite"/>
    </source>
</evidence>
<feature type="region of interest" description="Disordered" evidence="1">
    <location>
        <begin position="495"/>
        <end position="523"/>
    </location>
</feature>
<feature type="compositionally biased region" description="Basic residues" evidence="1">
    <location>
        <begin position="513"/>
        <end position="522"/>
    </location>
</feature>
<evidence type="ECO:0000313" key="2">
    <source>
        <dbReference type="EMBL" id="CEH15057.1"/>
    </source>
</evidence>
<dbReference type="OrthoDB" id="2735536at2759"/>
<keyword evidence="2" id="KW-0687">Ribonucleoprotein</keyword>
<reference evidence="2 3" key="1">
    <citation type="submission" date="2014-09" db="EMBL/GenBank/DDBJ databases">
        <authorList>
            <person name="Magalhaes I.L.F."/>
            <person name="Oliveira U."/>
            <person name="Santos F.R."/>
            <person name="Vidigal T.H.D.A."/>
            <person name="Brescovit A.D."/>
            <person name="Santos A.J."/>
        </authorList>
    </citation>
    <scope>NUCLEOTIDE SEQUENCE [LARGE SCALE GENOMIC DNA]</scope>
</reference>
<dbReference type="Proteomes" id="UP000054845">
    <property type="component" value="Unassembled WGS sequence"/>
</dbReference>
<dbReference type="Pfam" id="PF11709">
    <property type="entry name" value="Mit_ribos_Mrp51"/>
    <property type="match status" value="1"/>
</dbReference>
<proteinExistence type="predicted"/>
<dbReference type="PANTHER" id="PTHR28058:SF1">
    <property type="entry name" value="SMALL RIBOSOMAL SUBUNIT PROTEIN BS1M"/>
    <property type="match status" value="1"/>
</dbReference>
<evidence type="ECO:0000313" key="3">
    <source>
        <dbReference type="Proteomes" id="UP000054845"/>
    </source>
</evidence>
<dbReference type="STRING" id="401625.A0A0P1BH35"/>
<dbReference type="GO" id="GO:0005840">
    <property type="term" value="C:ribosome"/>
    <property type="evidence" value="ECO:0007669"/>
    <property type="project" value="UniProtKB-KW"/>
</dbReference>
<accession>A0A0P1BH35</accession>
<dbReference type="EMBL" id="CCYA01000252">
    <property type="protein sequence ID" value="CEH15057.1"/>
    <property type="molecule type" value="Genomic_DNA"/>
</dbReference>
<keyword evidence="2" id="KW-0689">Ribosomal protein</keyword>
<organism evidence="2 3">
    <name type="scientific">Ceraceosorus bombacis</name>
    <dbReference type="NCBI Taxonomy" id="401625"/>
    <lineage>
        <taxon>Eukaryota</taxon>
        <taxon>Fungi</taxon>
        <taxon>Dikarya</taxon>
        <taxon>Basidiomycota</taxon>
        <taxon>Ustilaginomycotina</taxon>
        <taxon>Exobasidiomycetes</taxon>
        <taxon>Ceraceosorales</taxon>
        <taxon>Ceraceosoraceae</taxon>
        <taxon>Ceraceosorus</taxon>
    </lineage>
</organism>
<sequence>MRSALARALAGSRLSSYDPAVQQIYTAPAASQVRGDFGFKRPLPTVDKTPGTIRYVEVQGMDDVGGQTRWAENEQEVLLKKTWQETSSRLSLGASINSRAGILGPRLSSRYDLATIRPLPSDVEANKSLSPEEREQRLFEARDGECPRYSIDDPVYKHTQALDPFDKAGPLYSSRVSMPEDIHLMSEKEFERHLGKIRKQRAAYLESHRVQLRRRAQQHAWDQYDQHRKRIASEATILASRGEQPPEIPPEKNLEEIPVPEVGEVDAWNLSRGADRVSWSRWLERQTELALAGPHATQLNPRGTPRYVVRDIRNSDSSAARQPPRNPMHPLGGLQYGQPDKIQTALLASPIPGRLINSMQSGSSITGNPSRARGGRADGFALGVGGRIAKLPKVHVDEGVKGVDFNKAEPSQGELGVRIFEATVSRTNDRDAVGLRKHSRLTNEALGFINMTARAADHAIGTKLSIGVPGSREWVGQVDGNSRYVSVADIADQGAPGGMYSEGEQGRANARQARARSHRRGRRAIEDDTSRLLDSLYERR</sequence>
<keyword evidence="3" id="KW-1185">Reference proteome</keyword>
<dbReference type="AlphaFoldDB" id="A0A0P1BH35"/>
<name>A0A0P1BH35_9BASI</name>
<dbReference type="InterPro" id="IPR016712">
    <property type="entry name" value="Rbsml_bS1m-like"/>
</dbReference>